<organism evidence="2 3">
    <name type="scientific">Saccharothrix tamanrassetensis</name>
    <dbReference type="NCBI Taxonomy" id="1051531"/>
    <lineage>
        <taxon>Bacteria</taxon>
        <taxon>Bacillati</taxon>
        <taxon>Actinomycetota</taxon>
        <taxon>Actinomycetes</taxon>
        <taxon>Pseudonocardiales</taxon>
        <taxon>Pseudonocardiaceae</taxon>
        <taxon>Saccharothrix</taxon>
    </lineage>
</organism>
<comment type="caution">
    <text evidence="2">The sequence shown here is derived from an EMBL/GenBank/DDBJ whole genome shotgun (WGS) entry which is preliminary data.</text>
</comment>
<accession>A0A841CRR2</accession>
<evidence type="ECO:0000256" key="1">
    <source>
        <dbReference type="SAM" id="Phobius"/>
    </source>
</evidence>
<gene>
    <name evidence="2" type="ORF">FHS29_006552</name>
</gene>
<evidence type="ECO:0000313" key="2">
    <source>
        <dbReference type="EMBL" id="MBB5959930.1"/>
    </source>
</evidence>
<evidence type="ECO:0000313" key="3">
    <source>
        <dbReference type="Proteomes" id="UP000547510"/>
    </source>
</evidence>
<proteinExistence type="predicted"/>
<keyword evidence="1" id="KW-1133">Transmembrane helix</keyword>
<feature type="transmembrane region" description="Helical" evidence="1">
    <location>
        <begin position="12"/>
        <end position="32"/>
    </location>
</feature>
<keyword evidence="1" id="KW-0472">Membrane</keyword>
<keyword evidence="3" id="KW-1185">Reference proteome</keyword>
<dbReference type="Proteomes" id="UP000547510">
    <property type="component" value="Unassembled WGS sequence"/>
</dbReference>
<reference evidence="2 3" key="1">
    <citation type="submission" date="2020-08" db="EMBL/GenBank/DDBJ databases">
        <title>Genomic Encyclopedia of Type Strains, Phase III (KMG-III): the genomes of soil and plant-associated and newly described type strains.</title>
        <authorList>
            <person name="Whitman W."/>
        </authorList>
    </citation>
    <scope>NUCLEOTIDE SEQUENCE [LARGE SCALE GENOMIC DNA]</scope>
    <source>
        <strain evidence="2 3">CECT 8640</strain>
    </source>
</reference>
<name>A0A841CRR2_9PSEU</name>
<protein>
    <submittedName>
        <fullName evidence="2">Uncharacterized protein</fullName>
    </submittedName>
</protein>
<sequence>MDDPTGLSSPLGQVAIIAGLVAALVVGIRAWWYHHRKR</sequence>
<keyword evidence="1" id="KW-0812">Transmembrane</keyword>
<dbReference type="EMBL" id="JACHJN010000013">
    <property type="protein sequence ID" value="MBB5959930.1"/>
    <property type="molecule type" value="Genomic_DNA"/>
</dbReference>
<dbReference type="AlphaFoldDB" id="A0A841CRR2"/>